<keyword evidence="1" id="KW-0732">Signal</keyword>
<feature type="signal peptide" evidence="1">
    <location>
        <begin position="1"/>
        <end position="18"/>
    </location>
</feature>
<organism evidence="2">
    <name type="scientific">Pongo abelii</name>
    <name type="common">Sumatran orangutan</name>
    <name type="synonym">Pongo pygmaeus abelii</name>
    <dbReference type="NCBI Taxonomy" id="9601"/>
    <lineage>
        <taxon>Eukaryota</taxon>
        <taxon>Metazoa</taxon>
        <taxon>Chordata</taxon>
        <taxon>Craniata</taxon>
        <taxon>Vertebrata</taxon>
        <taxon>Euteleostomi</taxon>
        <taxon>Mammalia</taxon>
        <taxon>Eutheria</taxon>
        <taxon>Euarchontoglires</taxon>
        <taxon>Primates</taxon>
        <taxon>Haplorrhini</taxon>
        <taxon>Catarrhini</taxon>
        <taxon>Hominidae</taxon>
        <taxon>Pongo</taxon>
    </lineage>
</organism>
<name>A0A2J8VEL3_PONAB</name>
<feature type="chain" id="PRO_5014339999" evidence="1">
    <location>
        <begin position="19"/>
        <end position="43"/>
    </location>
</feature>
<protein>
    <submittedName>
        <fullName evidence="2">CA14 isoform 4</fullName>
    </submittedName>
</protein>
<gene>
    <name evidence="2" type="ORF">CR201_G0018847</name>
</gene>
<evidence type="ECO:0000256" key="1">
    <source>
        <dbReference type="SAM" id="SignalP"/>
    </source>
</evidence>
<proteinExistence type="predicted"/>
<feature type="non-terminal residue" evidence="2">
    <location>
        <position position="43"/>
    </location>
</feature>
<dbReference type="AlphaFoldDB" id="A0A2J8VEL3"/>
<evidence type="ECO:0000313" key="2">
    <source>
        <dbReference type="EMBL" id="PNJ55959.1"/>
    </source>
</evidence>
<reference evidence="2" key="1">
    <citation type="submission" date="2017-12" db="EMBL/GenBank/DDBJ databases">
        <title>High-resolution comparative analysis of great ape genomes.</title>
        <authorList>
            <person name="Pollen A."/>
            <person name="Hastie A."/>
            <person name="Hormozdiari F."/>
            <person name="Dougherty M."/>
            <person name="Liu R."/>
            <person name="Chaisson M."/>
            <person name="Hoppe E."/>
            <person name="Hill C."/>
            <person name="Pang A."/>
            <person name="Hillier L."/>
            <person name="Baker C."/>
            <person name="Armstrong J."/>
            <person name="Shendure J."/>
            <person name="Paten B."/>
            <person name="Wilson R."/>
            <person name="Chao H."/>
            <person name="Schneider V."/>
            <person name="Ventura M."/>
            <person name="Kronenberg Z."/>
            <person name="Murali S."/>
            <person name="Gordon D."/>
            <person name="Cantsilieris S."/>
            <person name="Munson K."/>
            <person name="Nelson B."/>
            <person name="Raja A."/>
            <person name="Underwood J."/>
            <person name="Diekhans M."/>
            <person name="Fiddes I."/>
            <person name="Haussler D."/>
            <person name="Eichler E."/>
        </authorList>
    </citation>
    <scope>NUCLEOTIDE SEQUENCE [LARGE SCALE GENOMIC DNA]</scope>
    <source>
        <strain evidence="2">Susie</strain>
    </source>
</reference>
<sequence>MLFSALLLEVIWILAADGGQHWTYEAPPFWISSCLEFHIYGSY</sequence>
<accession>A0A2J8VEL3</accession>
<dbReference type="EMBL" id="NDHI03003420">
    <property type="protein sequence ID" value="PNJ55959.1"/>
    <property type="molecule type" value="Genomic_DNA"/>
</dbReference>
<comment type="caution">
    <text evidence="2">The sequence shown here is derived from an EMBL/GenBank/DDBJ whole genome shotgun (WGS) entry which is preliminary data.</text>
</comment>